<gene>
    <name evidence="8" type="ORF">FSW04_03040</name>
</gene>
<keyword evidence="9" id="KW-1185">Reference proteome</keyword>
<dbReference type="PANTHER" id="PTHR32463">
    <property type="entry name" value="L-FUCOSE KINASE"/>
    <property type="match status" value="1"/>
</dbReference>
<name>A0A5B8U0Y6_9ACTN</name>
<dbReference type="GO" id="GO:0042352">
    <property type="term" value="P:GDP-L-fucose salvage"/>
    <property type="evidence" value="ECO:0007669"/>
    <property type="project" value="TreeGrafter"/>
</dbReference>
<dbReference type="PANTHER" id="PTHR32463:SF0">
    <property type="entry name" value="L-FUCOSE KINASE"/>
    <property type="match status" value="1"/>
</dbReference>
<dbReference type="InterPro" id="IPR020568">
    <property type="entry name" value="Ribosomal_Su5_D2-typ_SF"/>
</dbReference>
<dbReference type="PRINTS" id="PR00960">
    <property type="entry name" value="LMBPPROTEIN"/>
</dbReference>
<feature type="domain" description="GHMP kinase C-terminal" evidence="7">
    <location>
        <begin position="271"/>
        <end position="351"/>
    </location>
</feature>
<evidence type="ECO:0000313" key="8">
    <source>
        <dbReference type="EMBL" id="QEC46656.1"/>
    </source>
</evidence>
<feature type="domain" description="GHMP kinase N-terminal" evidence="6">
    <location>
        <begin position="112"/>
        <end position="198"/>
    </location>
</feature>
<evidence type="ECO:0000256" key="3">
    <source>
        <dbReference type="ARBA" id="ARBA00022777"/>
    </source>
</evidence>
<comment type="similarity">
    <text evidence="5">Belongs to the GHMP kinase family.</text>
</comment>
<evidence type="ECO:0000256" key="2">
    <source>
        <dbReference type="ARBA" id="ARBA00022741"/>
    </source>
</evidence>
<dbReference type="SUPFAM" id="SSF54211">
    <property type="entry name" value="Ribosomal protein S5 domain 2-like"/>
    <property type="match status" value="1"/>
</dbReference>
<dbReference type="Gene3D" id="3.30.230.120">
    <property type="match status" value="1"/>
</dbReference>
<dbReference type="InterPro" id="IPR014606">
    <property type="entry name" value="Heptose_7-P_kinase"/>
</dbReference>
<keyword evidence="4" id="KW-0067">ATP-binding</keyword>
<keyword evidence="2" id="KW-0547">Nucleotide-binding</keyword>
<proteinExistence type="inferred from homology"/>
<dbReference type="PIRSF" id="PIRSF036406">
    <property type="entry name" value="Hept_kin"/>
    <property type="match status" value="1"/>
</dbReference>
<dbReference type="AlphaFoldDB" id="A0A5B8U0Y6"/>
<dbReference type="EMBL" id="CP042430">
    <property type="protein sequence ID" value="QEC46656.1"/>
    <property type="molecule type" value="Genomic_DNA"/>
</dbReference>
<dbReference type="InterPro" id="IPR036554">
    <property type="entry name" value="GHMP_kinase_C_sf"/>
</dbReference>
<dbReference type="Pfam" id="PF00288">
    <property type="entry name" value="GHMP_kinases_N"/>
    <property type="match status" value="1"/>
</dbReference>
<dbReference type="RefSeq" id="WP_146916119.1">
    <property type="nucleotide sequence ID" value="NZ_CP042430.1"/>
</dbReference>
<evidence type="ECO:0000256" key="5">
    <source>
        <dbReference type="ARBA" id="ARBA00038121"/>
    </source>
</evidence>
<dbReference type="Proteomes" id="UP000321805">
    <property type="component" value="Chromosome"/>
</dbReference>
<evidence type="ECO:0000259" key="7">
    <source>
        <dbReference type="Pfam" id="PF08544"/>
    </source>
</evidence>
<dbReference type="KEGG" id="bsol:FSW04_03040"/>
<dbReference type="OrthoDB" id="9812992at2"/>
<keyword evidence="1" id="KW-0808">Transferase</keyword>
<dbReference type="Pfam" id="PF08544">
    <property type="entry name" value="GHMP_kinases_C"/>
    <property type="match status" value="1"/>
</dbReference>
<dbReference type="InterPro" id="IPR006204">
    <property type="entry name" value="GHMP_kinase_N_dom"/>
</dbReference>
<dbReference type="InterPro" id="IPR013750">
    <property type="entry name" value="GHMP_kinase_C_dom"/>
</dbReference>
<evidence type="ECO:0000313" key="9">
    <source>
        <dbReference type="Proteomes" id="UP000321805"/>
    </source>
</evidence>
<dbReference type="GO" id="GO:0005524">
    <property type="term" value="F:ATP binding"/>
    <property type="evidence" value="ECO:0007669"/>
    <property type="project" value="UniProtKB-KW"/>
</dbReference>
<dbReference type="InterPro" id="IPR052203">
    <property type="entry name" value="GHMP_Kinase-Related"/>
</dbReference>
<dbReference type="GO" id="GO:0050201">
    <property type="term" value="F:fucokinase activity"/>
    <property type="evidence" value="ECO:0007669"/>
    <property type="project" value="TreeGrafter"/>
</dbReference>
<sequence length="373" mass="40845">MDFAPEGPSAVITPQTQTHRFRRARAQREAWTQPLFRAKAPLRVSFAGGGTDVPPFPEREGGLVLCATINRFAHGTLRPRVDGRVRVESLDLGMAIDYGADEHVDYDGQLDLVKAGIRRVSQLEEPRGIDLFLHTAAPPGSGLGASSALMVALIGVLRDHHKLALTDYEIARLAWEVERVDLGLKGGLQDQYAATFGGFNFIEFGPGDVLVNPLRIRPTTMYELESNLLLVFTGRTRAGDHIIEDQTQRYEDSDEDALAGLRMQKTLALEMKEALLRGKLATFGSLLGVAWEEKKKMSPRISTPVIDEAYDEAIRAGALGGKVTGAGGGGFMLFYCTPGTRHKVAARLAQMGLEEAEFAFEETGLRTWTYVEG</sequence>
<evidence type="ECO:0000256" key="1">
    <source>
        <dbReference type="ARBA" id="ARBA00022679"/>
    </source>
</evidence>
<accession>A0A5B8U0Y6</accession>
<dbReference type="SUPFAM" id="SSF55060">
    <property type="entry name" value="GHMP Kinase, C-terminal domain"/>
    <property type="match status" value="1"/>
</dbReference>
<keyword evidence="3 8" id="KW-0418">Kinase</keyword>
<evidence type="ECO:0000259" key="6">
    <source>
        <dbReference type="Pfam" id="PF00288"/>
    </source>
</evidence>
<evidence type="ECO:0000256" key="4">
    <source>
        <dbReference type="ARBA" id="ARBA00022840"/>
    </source>
</evidence>
<dbReference type="InterPro" id="IPR001174">
    <property type="entry name" value="HddA/FKP"/>
</dbReference>
<reference evidence="8 9" key="1">
    <citation type="journal article" date="2018" name="J. Microbiol.">
        <title>Baekduia soli gen. nov., sp. nov., a novel bacterium isolated from the soil of Baekdu Mountain and proposal of a novel family name, Baekduiaceae fam. nov.</title>
        <authorList>
            <person name="An D.S."/>
            <person name="Siddiqi M.Z."/>
            <person name="Kim K.H."/>
            <person name="Yu H.S."/>
            <person name="Im W.T."/>
        </authorList>
    </citation>
    <scope>NUCLEOTIDE SEQUENCE [LARGE SCALE GENOMIC DNA]</scope>
    <source>
        <strain evidence="8 9">BR7-21</strain>
    </source>
</reference>
<protein>
    <submittedName>
        <fullName evidence="8">GHMP kinase</fullName>
    </submittedName>
</protein>
<organism evidence="8 9">
    <name type="scientific">Baekduia soli</name>
    <dbReference type="NCBI Taxonomy" id="496014"/>
    <lineage>
        <taxon>Bacteria</taxon>
        <taxon>Bacillati</taxon>
        <taxon>Actinomycetota</taxon>
        <taxon>Thermoleophilia</taxon>
        <taxon>Solirubrobacterales</taxon>
        <taxon>Baekduiaceae</taxon>
        <taxon>Baekduia</taxon>
    </lineage>
</organism>